<feature type="transmembrane region" description="Helical" evidence="7">
    <location>
        <begin position="99"/>
        <end position="117"/>
    </location>
</feature>
<dbReference type="EMBL" id="CP102173">
    <property type="protein sequence ID" value="UUP14379.1"/>
    <property type="molecule type" value="Genomic_DNA"/>
</dbReference>
<organism evidence="9 10">
    <name type="scientific">Aeromicrobium wangtongii</name>
    <dbReference type="NCBI Taxonomy" id="2969247"/>
    <lineage>
        <taxon>Bacteria</taxon>
        <taxon>Bacillati</taxon>
        <taxon>Actinomycetota</taxon>
        <taxon>Actinomycetes</taxon>
        <taxon>Propionibacteriales</taxon>
        <taxon>Nocardioidaceae</taxon>
        <taxon>Aeromicrobium</taxon>
    </lineage>
</organism>
<feature type="transmembrane region" description="Helical" evidence="7">
    <location>
        <begin position="288"/>
        <end position="308"/>
    </location>
</feature>
<name>A0ABY5MB77_9ACTN</name>
<feature type="transmembrane region" description="Helical" evidence="7">
    <location>
        <begin position="41"/>
        <end position="59"/>
    </location>
</feature>
<dbReference type="InterPro" id="IPR017475">
    <property type="entry name" value="EPS_sugar_tfrase"/>
</dbReference>
<evidence type="ECO:0000256" key="5">
    <source>
        <dbReference type="ARBA" id="ARBA00022989"/>
    </source>
</evidence>
<evidence type="ECO:0000259" key="8">
    <source>
        <dbReference type="Pfam" id="PF02397"/>
    </source>
</evidence>
<evidence type="ECO:0000313" key="9">
    <source>
        <dbReference type="EMBL" id="UUP14379.1"/>
    </source>
</evidence>
<keyword evidence="4 7" id="KW-0812">Transmembrane</keyword>
<keyword evidence="6 7" id="KW-0472">Membrane</keyword>
<proteinExistence type="inferred from homology"/>
<protein>
    <submittedName>
        <fullName evidence="9">Exopolysaccharide biosynthesis polyprenyl glycosylphosphotransferase</fullName>
    </submittedName>
</protein>
<keyword evidence="3" id="KW-0808">Transferase</keyword>
<reference evidence="9 10" key="1">
    <citation type="submission" date="2022-08" db="EMBL/GenBank/DDBJ databases">
        <title>novel species in genus Aeromicrobium.</title>
        <authorList>
            <person name="Ye L."/>
        </authorList>
    </citation>
    <scope>NUCLEOTIDE SEQUENCE [LARGE SCALE GENOMIC DNA]</scope>
    <source>
        <strain evidence="10">zg-Y1379</strain>
    </source>
</reference>
<comment type="subcellular location">
    <subcellularLocation>
        <location evidence="1">Membrane</location>
        <topology evidence="1">Multi-pass membrane protein</topology>
    </subcellularLocation>
</comment>
<dbReference type="RefSeq" id="WP_232398204.1">
    <property type="nucleotide sequence ID" value="NZ_CP102173.1"/>
</dbReference>
<keyword evidence="5 7" id="KW-1133">Transmembrane helix</keyword>
<comment type="similarity">
    <text evidence="2">Belongs to the bacterial sugar transferase family.</text>
</comment>
<sequence>MTAVELGAEHAGVRAMTGEGTLADAAVGVRRRTRQWVRARMQPYAVACLTAAGAAAALTGSAGPVVWAAAGVVAIAMALELATARPATRRPGTGPVKRLGLAAGGALLAASSFAWLTPGQTRAEAVTVIAACAAFLIGARLAGASRGPRTVLVVGGRVGAAQLITQWASCRDVSVSGVCLPDHVGEAMEPILDVPVVGSLDDVGAAAARLRVDEVVVAPGPLLTAYDVRRLSWSLERESVGLSVVAEMDGIAPRRIVPQVIGHRVLMSVHPGGRSGPALGAKAVLDRVGAAVLLVLLAPVLAALAIMVRRDSPGPALFRQTRVGLDGSLFEVLKFRTMVVNAESMLPALLAVNEAAGPLFKMASDPRTTRIGRLLRSTSLDELPQLVNVVKGQMSLVGPRPSLPTEAMLYDEWIHRRLSAKPGMTGAWQVGGRSNLSWSESVRLDIDYVDNSRLRDDLWIAMRTARVVMTRDGAV</sequence>
<feature type="domain" description="Bacterial sugar transferase" evidence="8">
    <location>
        <begin position="282"/>
        <end position="469"/>
    </location>
</feature>
<gene>
    <name evidence="9" type="ORF">NQV15_03425</name>
</gene>
<evidence type="ECO:0000256" key="4">
    <source>
        <dbReference type="ARBA" id="ARBA00022692"/>
    </source>
</evidence>
<dbReference type="InterPro" id="IPR003362">
    <property type="entry name" value="Bact_transf"/>
</dbReference>
<dbReference type="NCBIfam" id="TIGR03025">
    <property type="entry name" value="EPS_sugtrans"/>
    <property type="match status" value="1"/>
</dbReference>
<evidence type="ECO:0000256" key="2">
    <source>
        <dbReference type="ARBA" id="ARBA00006464"/>
    </source>
</evidence>
<keyword evidence="10" id="KW-1185">Reference proteome</keyword>
<evidence type="ECO:0000256" key="7">
    <source>
        <dbReference type="SAM" id="Phobius"/>
    </source>
</evidence>
<evidence type="ECO:0000256" key="3">
    <source>
        <dbReference type="ARBA" id="ARBA00022679"/>
    </source>
</evidence>
<feature type="transmembrane region" description="Helical" evidence="7">
    <location>
        <begin position="65"/>
        <end position="87"/>
    </location>
</feature>
<dbReference type="Pfam" id="PF02397">
    <property type="entry name" value="Bac_transf"/>
    <property type="match status" value="1"/>
</dbReference>
<evidence type="ECO:0000256" key="1">
    <source>
        <dbReference type="ARBA" id="ARBA00004141"/>
    </source>
</evidence>
<evidence type="ECO:0000256" key="6">
    <source>
        <dbReference type="ARBA" id="ARBA00023136"/>
    </source>
</evidence>
<accession>A0ABY5MB77</accession>
<feature type="transmembrane region" description="Helical" evidence="7">
    <location>
        <begin position="123"/>
        <end position="142"/>
    </location>
</feature>
<dbReference type="PANTHER" id="PTHR30576">
    <property type="entry name" value="COLANIC BIOSYNTHESIS UDP-GLUCOSE LIPID CARRIER TRANSFERASE"/>
    <property type="match status" value="1"/>
</dbReference>
<evidence type="ECO:0000313" key="10">
    <source>
        <dbReference type="Proteomes" id="UP001316184"/>
    </source>
</evidence>
<dbReference type="PANTHER" id="PTHR30576:SF10">
    <property type="entry name" value="SLL5057 PROTEIN"/>
    <property type="match status" value="1"/>
</dbReference>
<dbReference type="Proteomes" id="UP001316184">
    <property type="component" value="Chromosome"/>
</dbReference>